<dbReference type="InterPro" id="IPR009000">
    <property type="entry name" value="Transl_B-barrel_sf"/>
</dbReference>
<organism evidence="4 5">
    <name type="scientific">Aduncisulcus paluster</name>
    <dbReference type="NCBI Taxonomy" id="2918883"/>
    <lineage>
        <taxon>Eukaryota</taxon>
        <taxon>Metamonada</taxon>
        <taxon>Carpediemonas-like organisms</taxon>
        <taxon>Aduncisulcus</taxon>
    </lineage>
</organism>
<accession>A0ABQ5JZA5</accession>
<dbReference type="InterPro" id="IPR001780">
    <property type="entry name" value="Ribosomal_eL33"/>
</dbReference>
<dbReference type="GO" id="GO:0005840">
    <property type="term" value="C:ribosome"/>
    <property type="evidence" value="ECO:0007669"/>
    <property type="project" value="UniProtKB-KW"/>
</dbReference>
<sequence length="103" mass="11662">MPARLYVKGTFLGFRRSLYSQRCSTSLIGVEGVKTKSDARFYLGKRVAVVYKKSSKSDQCGMIWGKIVATHGNSGVVRAKFESNLNPRWMGRTVRVMMYPYKA</sequence>
<evidence type="ECO:0000256" key="1">
    <source>
        <dbReference type="ARBA" id="ARBA00009269"/>
    </source>
</evidence>
<dbReference type="Pfam" id="PF01247">
    <property type="entry name" value="Ribosomal_L35Ae"/>
    <property type="match status" value="1"/>
</dbReference>
<dbReference type="HAMAP" id="MF_00573">
    <property type="entry name" value="Ribosomal_eL33"/>
    <property type="match status" value="1"/>
</dbReference>
<dbReference type="PANTHER" id="PTHR10902">
    <property type="entry name" value="60S RIBOSOMAL PROTEIN L35A"/>
    <property type="match status" value="1"/>
</dbReference>
<comment type="caution">
    <text evidence="4">The sequence shown here is derived from an EMBL/GenBank/DDBJ whole genome shotgun (WGS) entry which is preliminary data.</text>
</comment>
<evidence type="ECO:0000256" key="2">
    <source>
        <dbReference type="ARBA" id="ARBA00022980"/>
    </source>
</evidence>
<dbReference type="Proteomes" id="UP001057375">
    <property type="component" value="Unassembled WGS sequence"/>
</dbReference>
<protein>
    <submittedName>
        <fullName evidence="4">Ribosomal protein L35A like protein</fullName>
    </submittedName>
</protein>
<dbReference type="Gene3D" id="2.40.10.190">
    <property type="entry name" value="translation elongation factor selb, chain A, domain 4"/>
    <property type="match status" value="1"/>
</dbReference>
<keyword evidence="2 4" id="KW-0689">Ribosomal protein</keyword>
<evidence type="ECO:0000256" key="3">
    <source>
        <dbReference type="ARBA" id="ARBA00023274"/>
    </source>
</evidence>
<keyword evidence="3" id="KW-0687">Ribonucleoprotein</keyword>
<comment type="similarity">
    <text evidence="1">Belongs to the eukaryotic ribosomal protein eL33 family.</text>
</comment>
<evidence type="ECO:0000313" key="4">
    <source>
        <dbReference type="EMBL" id="GKT23302.1"/>
    </source>
</evidence>
<reference evidence="4" key="1">
    <citation type="submission" date="2022-03" db="EMBL/GenBank/DDBJ databases">
        <title>Draft genome sequence of Aduncisulcus paluster, a free-living microaerophilic Fornicata.</title>
        <authorList>
            <person name="Yuyama I."/>
            <person name="Kume K."/>
            <person name="Tamura T."/>
            <person name="Inagaki Y."/>
            <person name="Hashimoto T."/>
        </authorList>
    </citation>
    <scope>NUCLEOTIDE SEQUENCE</scope>
    <source>
        <strain evidence="4">NY0171</strain>
    </source>
</reference>
<dbReference type="InterPro" id="IPR038661">
    <property type="entry name" value="Ribosomal_eL33_sf"/>
</dbReference>
<dbReference type="EMBL" id="BQXS01012454">
    <property type="protein sequence ID" value="GKT23302.1"/>
    <property type="molecule type" value="Genomic_DNA"/>
</dbReference>
<gene>
    <name evidence="4" type="ORF">ADUPG1_012387</name>
</gene>
<proteinExistence type="inferred from homology"/>
<name>A0ABQ5JZA5_9EUKA</name>
<evidence type="ECO:0000313" key="5">
    <source>
        <dbReference type="Proteomes" id="UP001057375"/>
    </source>
</evidence>
<dbReference type="SUPFAM" id="SSF50447">
    <property type="entry name" value="Translation proteins"/>
    <property type="match status" value="1"/>
</dbReference>
<keyword evidence="5" id="KW-1185">Reference proteome</keyword>